<protein>
    <submittedName>
        <fullName evidence="1">Uncharacterized protein</fullName>
    </submittedName>
</protein>
<organism evidence="1 2">
    <name type="scientific">Xanthomonas albilineans (strain GPE PC73 / CFBP 7063)</name>
    <dbReference type="NCBI Taxonomy" id="380358"/>
    <lineage>
        <taxon>Bacteria</taxon>
        <taxon>Pseudomonadati</taxon>
        <taxon>Pseudomonadota</taxon>
        <taxon>Gammaproteobacteria</taxon>
        <taxon>Lysobacterales</taxon>
        <taxon>Lysobacteraceae</taxon>
        <taxon>Xanthomonas</taxon>
    </lineage>
</organism>
<name>D2UEJ7_XANAP</name>
<keyword evidence="2" id="KW-1185">Reference proteome</keyword>
<reference evidence="1 2" key="1">
    <citation type="journal article" date="2009" name="BMC Genomics">
        <title>The complete genome sequence of Xanthomonas albilineans provides new insights into the reductive genome evolution of the xylem-limited Xanthomonadaceae.</title>
        <authorList>
            <person name="Pieretti I."/>
            <person name="Royer M."/>
            <person name="Barbe V."/>
            <person name="Carrere S."/>
            <person name="Koebnik R."/>
            <person name="Cociancich S."/>
            <person name="Couloux A."/>
            <person name="Darrasse A."/>
            <person name="Gouzy J."/>
            <person name="Jacques M.A."/>
            <person name="Lauber E."/>
            <person name="Manceau C."/>
            <person name="Mangenot S."/>
            <person name="Poussier S."/>
            <person name="Segurens B."/>
            <person name="Szurek B."/>
            <person name="Verdier V."/>
            <person name="Arlat M."/>
            <person name="Rott P."/>
        </authorList>
    </citation>
    <scope>NUCLEOTIDE SEQUENCE [LARGE SCALE GENOMIC DNA]</scope>
    <source>
        <strain evidence="2">GPE PC73 / CFBP 7063</strain>
    </source>
</reference>
<dbReference type="RefSeq" id="WP_012916594.1">
    <property type="nucleotide sequence ID" value="NC_013722.1"/>
</dbReference>
<dbReference type="Proteomes" id="UP000001890">
    <property type="component" value="Chromosome"/>
</dbReference>
<evidence type="ECO:0000313" key="1">
    <source>
        <dbReference type="EMBL" id="CBA16594.1"/>
    </source>
</evidence>
<sequence>MENKNQRVVGDSILMDDALSSCLLFFEDAVRSLSKSPEEIFDDFDSHLGVAWEIRQEILAGKALLEWDKISNCRKEKIRELILAAEEMPDNAYAGSGMDDFNDPIWGVLRKMASDFLDKS</sequence>
<dbReference type="KEGG" id="xal:XALC_2111"/>
<dbReference type="AlphaFoldDB" id="D2UEJ7"/>
<dbReference type="STRING" id="380358.XALC_2111"/>
<proteinExistence type="predicted"/>
<accession>D2UEJ7</accession>
<dbReference type="GeneID" id="57877419"/>
<gene>
    <name evidence="1" type="ordered locus">XALc_2111</name>
</gene>
<evidence type="ECO:0000313" key="2">
    <source>
        <dbReference type="Proteomes" id="UP000001890"/>
    </source>
</evidence>
<dbReference type="EMBL" id="FP565176">
    <property type="protein sequence ID" value="CBA16594.1"/>
    <property type="molecule type" value="Genomic_DNA"/>
</dbReference>